<evidence type="ECO:0000313" key="1">
    <source>
        <dbReference type="EMBL" id="PKY61104.1"/>
    </source>
</evidence>
<dbReference type="VEuPathDB" id="FungiDB:RhiirA1_346418"/>
<dbReference type="PANTHER" id="PTHR46579">
    <property type="entry name" value="F5/8 TYPE C DOMAIN-CONTAINING PROTEIN-RELATED"/>
    <property type="match status" value="1"/>
</dbReference>
<proteinExistence type="predicted"/>
<organism evidence="1 2">
    <name type="scientific">Rhizophagus irregularis</name>
    <dbReference type="NCBI Taxonomy" id="588596"/>
    <lineage>
        <taxon>Eukaryota</taxon>
        <taxon>Fungi</taxon>
        <taxon>Fungi incertae sedis</taxon>
        <taxon>Mucoromycota</taxon>
        <taxon>Glomeromycotina</taxon>
        <taxon>Glomeromycetes</taxon>
        <taxon>Glomerales</taxon>
        <taxon>Glomeraceae</taxon>
        <taxon>Rhizophagus</taxon>
    </lineage>
</organism>
<comment type="caution">
    <text evidence="1">The sequence shown here is derived from an EMBL/GenBank/DDBJ whole genome shotgun (WGS) entry which is preliminary data.</text>
</comment>
<dbReference type="PANTHER" id="PTHR46579:SF2">
    <property type="entry name" value="C2H2-TYPE DOMAIN-CONTAINING PROTEIN"/>
    <property type="match status" value="1"/>
</dbReference>
<accession>A0A2I1HQD3</accession>
<evidence type="ECO:0008006" key="3">
    <source>
        <dbReference type="Google" id="ProtNLM"/>
    </source>
</evidence>
<dbReference type="Proteomes" id="UP000234323">
    <property type="component" value="Unassembled WGS sequence"/>
</dbReference>
<keyword evidence="2" id="KW-1185">Reference proteome</keyword>
<sequence>FTANETVLEELSQNYSDKIVSSSINYNPINIHHNSLILDADETTKWIVLWAYFFQDTFTLSQTASAVLLDFFKELLQSFNMDKFSEFPSTMYRADRLLGVELAYKNYIVCPQCHYLHLPDILNGKDQHIKCRCGETITKMVRTSKGNHMIKNSKTGHWKPDFSNFNFNFPQRSKEKHKSIAYKFKEATSTMRNQLFTEHGIRWTPLIQLPYMDLQRFTIIDPMHNLYLGTAKRMMKLWTSGEKPLISTHNLKKIQNIIDSTPTPSDIGRIPFKIESQFAGFTADQWKSWCLIYSILALRDILPEEHRQYWQSFVDCLSLWGQTIISYEEIVDGDLAMKDFLNKVKSVWGPEIATPNMHMHLHLKDCLLDYGPLYSFWCFPFERLNGYLASIPNSGRSFATEVMNIINRQSILHHTMSIAKSSFSSKTTESFMKLRLFQQENKGTIAKYNFTIQEALYFKSLPFQISNINIRGYEPIPGKLLTPTYEMTIENSLVDCLIGYYERVYADLEYQFYSGSQFHHQDEHAIFVSPSITRASALQIADERFGSQLCRSDLSANVMIAFLDDENNFEYWPATIRYFFKHSIVLPYVGHTEHILAMVDWYDKHRKINHFNIPRRGLSGILDGVAYNGMKHVELWGPLTSRKLSCENFIPVQRIVCRFMKSNYSPQNARTNSIAVIPLNRRFSV</sequence>
<dbReference type="EMBL" id="LLXI01004938">
    <property type="protein sequence ID" value="PKY61104.1"/>
    <property type="molecule type" value="Genomic_DNA"/>
</dbReference>
<feature type="non-terminal residue" evidence="1">
    <location>
        <position position="1"/>
    </location>
</feature>
<gene>
    <name evidence="1" type="ORF">RhiirA4_431591</name>
</gene>
<name>A0A2I1HQD3_9GLOM</name>
<evidence type="ECO:0000313" key="2">
    <source>
        <dbReference type="Proteomes" id="UP000234323"/>
    </source>
</evidence>
<reference evidence="1 2" key="1">
    <citation type="submission" date="2015-10" db="EMBL/GenBank/DDBJ databases">
        <title>Genome analyses suggest a sexual origin of heterokaryosis in a supposedly ancient asexual fungus.</title>
        <authorList>
            <person name="Ropars J."/>
            <person name="Sedzielewska K."/>
            <person name="Noel J."/>
            <person name="Charron P."/>
            <person name="Farinelli L."/>
            <person name="Marton T."/>
            <person name="Kruger M."/>
            <person name="Pelin A."/>
            <person name="Brachmann A."/>
            <person name="Corradi N."/>
        </authorList>
    </citation>
    <scope>NUCLEOTIDE SEQUENCE [LARGE SCALE GENOMIC DNA]</scope>
    <source>
        <strain evidence="1 2">A4</strain>
    </source>
</reference>
<protein>
    <recommendedName>
        <fullName evidence="3">Transposase domain-containing protein</fullName>
    </recommendedName>
</protein>
<dbReference type="AlphaFoldDB" id="A0A2I1HQD3"/>